<dbReference type="InterPro" id="IPR038724">
    <property type="entry name" value="RepA"/>
</dbReference>
<comment type="caution">
    <text evidence="1">The sequence shown here is derived from an EMBL/GenBank/DDBJ whole genome shotgun (WGS) entry which is preliminary data.</text>
</comment>
<protein>
    <submittedName>
        <fullName evidence="1">Replication protein A</fullName>
    </submittedName>
</protein>
<evidence type="ECO:0000313" key="1">
    <source>
        <dbReference type="EMBL" id="RCV86028.1"/>
    </source>
</evidence>
<dbReference type="Gene3D" id="3.40.50.300">
    <property type="entry name" value="P-loop containing nucleotide triphosphate hydrolases"/>
    <property type="match status" value="1"/>
</dbReference>
<dbReference type="AlphaFoldDB" id="A0A368TN98"/>
<organism evidence="1 2">
    <name type="scientific">Vreelandella rituensis</name>
    <dbReference type="NCBI Taxonomy" id="2282306"/>
    <lineage>
        <taxon>Bacteria</taxon>
        <taxon>Pseudomonadati</taxon>
        <taxon>Pseudomonadota</taxon>
        <taxon>Gammaproteobacteria</taxon>
        <taxon>Oceanospirillales</taxon>
        <taxon>Halomonadaceae</taxon>
        <taxon>Vreelandella</taxon>
    </lineage>
</organism>
<dbReference type="RefSeq" id="WP_114488489.1">
    <property type="nucleotide sequence ID" value="NZ_QPIJ01000076.1"/>
</dbReference>
<sequence length="300" mass="32509">MAIDILAAFEQEPPELDFIWPGFLSGTVGALVAPGATGKSFYALAAAISVAAAGEGGDLMQFGAKRGPVVYFAAEDPEPAIIRRLHSFGAHLSAEARQAVADMLFVEPVLGRRLDVMNPLHAQAIIDRCAGARLIVFDTLSRVHTLDENSNGDMARLVSQFEYIGAQTGASILYLHHVSKSSVRDGVGDQQQAGRGASALIDNARWCGFITKMTEKEAEQFSDRRYDAKPIGAENAGRYLRFGISKQNYDTPQPDRWLERRAGGVLMPIDLRSIGGSSNAKITKKVKKAEVGDSNEDDNW</sequence>
<gene>
    <name evidence="1" type="ORF">DU506_19255</name>
</gene>
<accession>A0A368TN98</accession>
<evidence type="ECO:0000313" key="2">
    <source>
        <dbReference type="Proteomes" id="UP000253204"/>
    </source>
</evidence>
<dbReference type="CDD" id="cd01125">
    <property type="entry name" value="RepA_RSF1010_like"/>
    <property type="match status" value="1"/>
</dbReference>
<dbReference type="SUPFAM" id="SSF52540">
    <property type="entry name" value="P-loop containing nucleoside triphosphate hydrolases"/>
    <property type="match status" value="1"/>
</dbReference>
<dbReference type="Proteomes" id="UP000253204">
    <property type="component" value="Unassembled WGS sequence"/>
</dbReference>
<dbReference type="InterPro" id="IPR027417">
    <property type="entry name" value="P-loop_NTPase"/>
</dbReference>
<reference evidence="1 2" key="1">
    <citation type="submission" date="2018-07" db="EMBL/GenBank/DDBJ databases">
        <title>Halomonas rutogse sp. nov., isolated from Lake TangqianCo on Tibetan Plateau.</title>
        <authorList>
            <person name="Lu H."/>
            <person name="Xing P."/>
            <person name="Wu Q."/>
        </authorList>
    </citation>
    <scope>NUCLEOTIDE SEQUENCE [LARGE SCALE GENOMIC DNA]</scope>
    <source>
        <strain evidence="1 2">TQ8S</strain>
    </source>
</reference>
<name>A0A368TN98_9GAMM</name>
<dbReference type="EMBL" id="QPIJ01000076">
    <property type="protein sequence ID" value="RCV86028.1"/>
    <property type="molecule type" value="Genomic_DNA"/>
</dbReference>
<keyword evidence="2" id="KW-1185">Reference proteome</keyword>
<dbReference type="OrthoDB" id="8477405at2"/>
<dbReference type="Pfam" id="PF13481">
    <property type="entry name" value="AAA_25"/>
    <property type="match status" value="1"/>
</dbReference>
<proteinExistence type="predicted"/>